<accession>A0AB39L5D9</accession>
<dbReference type="AlphaFoldDB" id="A0AB39L5D9"/>
<proteinExistence type="predicted"/>
<sequence length="319" mass="31693">MSRPALPIARRWAVVVLLLGAFTLMLAVSPVQNGTPAEASIPEAKPAAPSTSGPGAPTAAAPPSAAVNLARTACDTARVTAQTDQGVTLAYRITDEAGNVASTGTFTGSLDRTVWLSTGHDYTATLTAQAGGPQLASSAPVDLHPTCPVTVTADAPGFSDPCGTERDAVVVPRIIGVEYRVGGTVLVPGANAATGVVTVEAVARPGYLLVGSSTWTHGFTADPCLAAPEPPAPAQPLPAAVGPSAAPSPGVPPPESAAQVPSSAGPSRAAAPERDDPAVRSPSDPAAQASVGGPGPLAWGIMIAVAVAGGIVFWLKTRH</sequence>
<keyword evidence="2" id="KW-1133">Transmembrane helix</keyword>
<dbReference type="EMBL" id="CP163302">
    <property type="protein sequence ID" value="XDP46093.1"/>
    <property type="molecule type" value="Genomic_DNA"/>
</dbReference>
<dbReference type="KEGG" id="spue:AB5L97_03470"/>
<evidence type="ECO:0000256" key="2">
    <source>
        <dbReference type="SAM" id="Phobius"/>
    </source>
</evidence>
<keyword evidence="2" id="KW-0812">Transmembrane</keyword>
<gene>
    <name evidence="3" type="ORF">AB5L97_03470</name>
</gene>
<keyword evidence="2" id="KW-0472">Membrane</keyword>
<dbReference type="RefSeq" id="WP_369046479.1">
    <property type="nucleotide sequence ID" value="NZ_CP163302.1"/>
</dbReference>
<organism evidence="3">
    <name type="scientific">Sinomonas puerhi</name>
    <dbReference type="NCBI Taxonomy" id="3238584"/>
    <lineage>
        <taxon>Bacteria</taxon>
        <taxon>Bacillati</taxon>
        <taxon>Actinomycetota</taxon>
        <taxon>Actinomycetes</taxon>
        <taxon>Micrococcales</taxon>
        <taxon>Micrococcaceae</taxon>
        <taxon>Sinomonas</taxon>
    </lineage>
</organism>
<evidence type="ECO:0000313" key="3">
    <source>
        <dbReference type="EMBL" id="XDP46093.1"/>
    </source>
</evidence>
<name>A0AB39L5D9_9MICC</name>
<feature type="region of interest" description="Disordered" evidence="1">
    <location>
        <begin position="226"/>
        <end position="291"/>
    </location>
</feature>
<feature type="transmembrane region" description="Helical" evidence="2">
    <location>
        <begin position="297"/>
        <end position="315"/>
    </location>
</feature>
<feature type="region of interest" description="Disordered" evidence="1">
    <location>
        <begin position="35"/>
        <end position="64"/>
    </location>
</feature>
<evidence type="ECO:0000256" key="1">
    <source>
        <dbReference type="SAM" id="MobiDB-lite"/>
    </source>
</evidence>
<evidence type="ECO:0008006" key="4">
    <source>
        <dbReference type="Google" id="ProtNLM"/>
    </source>
</evidence>
<reference evidence="3" key="1">
    <citation type="submission" date="2024-07" db="EMBL/GenBank/DDBJ databases">
        <authorList>
            <person name="fu j."/>
        </authorList>
    </citation>
    <scope>NUCLEOTIDE SEQUENCE</scope>
    <source>
        <strain evidence="3">P10A9</strain>
    </source>
</reference>
<feature type="compositionally biased region" description="Low complexity" evidence="1">
    <location>
        <begin position="256"/>
        <end position="270"/>
    </location>
</feature>
<protein>
    <recommendedName>
        <fullName evidence="4">Ig-like domain-containing protein</fullName>
    </recommendedName>
</protein>
<feature type="compositionally biased region" description="Low complexity" evidence="1">
    <location>
        <begin position="46"/>
        <end position="64"/>
    </location>
</feature>
<feature type="compositionally biased region" description="Low complexity" evidence="1">
    <location>
        <begin position="237"/>
        <end position="248"/>
    </location>
</feature>